<dbReference type="PANTHER" id="PTHR47019">
    <property type="entry name" value="LIPID II FLIPPASE MURJ"/>
    <property type="match status" value="1"/>
</dbReference>
<feature type="transmembrane region" description="Helical" evidence="8">
    <location>
        <begin position="145"/>
        <end position="167"/>
    </location>
</feature>
<dbReference type="GO" id="GO:0005886">
    <property type="term" value="C:plasma membrane"/>
    <property type="evidence" value="ECO:0007669"/>
    <property type="project" value="UniProtKB-SubCell"/>
</dbReference>
<evidence type="ECO:0000256" key="6">
    <source>
        <dbReference type="ARBA" id="ARBA00022989"/>
    </source>
</evidence>
<sequence>MTEKLEQEKTSERTGSIARSTLIVMVGWAASIVIGLFRQRIIAGQFGTGAELDAFTAANVIPELIFTMLSGGALSFAFMPVYTQFLEKKEAGDSNHLFSKVVNLIFLLVTAASIVVALAAPWLVTARWGVGAQYPPEIQALTMQLMRVLLLSTILFSVSGILTAVLYAHQHFLIPSLLPSMYSLGIIGGALFLVPSMGIFGIAWGAVIGALLHLLIQIPGLLIFKVRWQPVLGWDAGVRRVAILMAPRIIDLLMARASINWLNATLSSRLGEGRLASLDFAYRLMNMPWTLIGTAIGIAVFPTMAALAAQKDTGAQRRALSGSLRAILTLAIPAAVGLIVLGKPIIRLLFEGGEFTADSTNMVYYALRFYAIALISQSMLEVVVRAFAAQQDTYTPLYVSFFTTLLNIGLAVWLARPISAGGLEQGGPALANGVAVLIEALTGLVILSIRWKGVDARRIGLDALKALIAAGLMAAVIEGVRAWLAPGDIMLIVIGGGAGALVYFGSALLMGIKEIKDIPMAMVKKFMPAKAGN</sequence>
<dbReference type="GO" id="GO:0015648">
    <property type="term" value="F:lipid-linked peptidoglycan transporter activity"/>
    <property type="evidence" value="ECO:0007669"/>
    <property type="project" value="UniProtKB-UniRule"/>
</dbReference>
<feature type="transmembrane region" description="Helical" evidence="8">
    <location>
        <begin position="459"/>
        <end position="477"/>
    </location>
</feature>
<accession>A0A0N8GN79</accession>
<evidence type="ECO:0000256" key="3">
    <source>
        <dbReference type="ARBA" id="ARBA00022692"/>
    </source>
</evidence>
<feature type="transmembrane region" description="Helical" evidence="8">
    <location>
        <begin position="173"/>
        <end position="194"/>
    </location>
</feature>
<organism evidence="10 11">
    <name type="scientific">Ornatilinea apprima</name>
    <dbReference type="NCBI Taxonomy" id="1134406"/>
    <lineage>
        <taxon>Bacteria</taxon>
        <taxon>Bacillati</taxon>
        <taxon>Chloroflexota</taxon>
        <taxon>Anaerolineae</taxon>
        <taxon>Anaerolineales</taxon>
        <taxon>Anaerolineaceae</taxon>
        <taxon>Ornatilinea</taxon>
    </lineage>
</organism>
<keyword evidence="4 8" id="KW-0133">Cell shape</keyword>
<comment type="function">
    <text evidence="8 9">Involved in peptidoglycan biosynthesis. Transports lipid-linked peptidoglycan precursors from the inner to the outer leaflet of the cytoplasmic membrane.</text>
</comment>
<comment type="similarity">
    <text evidence="8 9">Belongs to the MurJ/MviN family.</text>
</comment>
<feature type="transmembrane region" description="Helical" evidence="8">
    <location>
        <begin position="287"/>
        <end position="309"/>
    </location>
</feature>
<evidence type="ECO:0000313" key="11">
    <source>
        <dbReference type="Proteomes" id="UP000050417"/>
    </source>
</evidence>
<feature type="transmembrane region" description="Helical" evidence="8">
    <location>
        <begin position="58"/>
        <end position="81"/>
    </location>
</feature>
<dbReference type="GO" id="GO:0071555">
    <property type="term" value="P:cell wall organization"/>
    <property type="evidence" value="ECO:0007669"/>
    <property type="project" value="UniProtKB-UniRule"/>
</dbReference>
<evidence type="ECO:0000256" key="8">
    <source>
        <dbReference type="HAMAP-Rule" id="MF_02078"/>
    </source>
</evidence>
<comment type="subcellular location">
    <subcellularLocation>
        <location evidence="1 8">Cell membrane</location>
        <topology evidence="1 8">Multi-pass membrane protein</topology>
    </subcellularLocation>
</comment>
<feature type="transmembrane region" description="Helical" evidence="8">
    <location>
        <begin position="101"/>
        <end position="124"/>
    </location>
</feature>
<keyword evidence="3 8" id="KW-0812">Transmembrane</keyword>
<dbReference type="EMBL" id="LGCL01000023">
    <property type="protein sequence ID" value="KPL77346.1"/>
    <property type="molecule type" value="Genomic_DNA"/>
</dbReference>
<feature type="transmembrane region" description="Helical" evidence="8">
    <location>
        <begin position="396"/>
        <end position="415"/>
    </location>
</feature>
<keyword evidence="11" id="KW-1185">Reference proteome</keyword>
<dbReference type="STRING" id="1134406.ADN00_09525"/>
<dbReference type="GO" id="GO:0009252">
    <property type="term" value="P:peptidoglycan biosynthetic process"/>
    <property type="evidence" value="ECO:0007669"/>
    <property type="project" value="UniProtKB-UniRule"/>
</dbReference>
<dbReference type="AlphaFoldDB" id="A0A0N8GN79"/>
<dbReference type="InterPro" id="IPR051050">
    <property type="entry name" value="Lipid_II_flippase_MurJ/MviN"/>
</dbReference>
<dbReference type="PIRSF" id="PIRSF002869">
    <property type="entry name" value="MviN"/>
    <property type="match status" value="1"/>
</dbReference>
<evidence type="ECO:0000256" key="4">
    <source>
        <dbReference type="ARBA" id="ARBA00022960"/>
    </source>
</evidence>
<feature type="transmembrane region" description="Helical" evidence="8">
    <location>
        <begin position="201"/>
        <end position="224"/>
    </location>
</feature>
<keyword evidence="7 8" id="KW-0472">Membrane</keyword>
<dbReference type="PRINTS" id="PR01806">
    <property type="entry name" value="VIRFACTRMVIN"/>
</dbReference>
<feature type="transmembrane region" description="Helical" evidence="8">
    <location>
        <begin position="489"/>
        <end position="512"/>
    </location>
</feature>
<keyword evidence="5 8" id="KW-0573">Peptidoglycan synthesis</keyword>
<dbReference type="HAMAP" id="MF_02078">
    <property type="entry name" value="MurJ_MviN"/>
    <property type="match status" value="1"/>
</dbReference>
<dbReference type="CDD" id="cd13123">
    <property type="entry name" value="MATE_MurJ_like"/>
    <property type="match status" value="1"/>
</dbReference>
<dbReference type="NCBIfam" id="TIGR01695">
    <property type="entry name" value="murJ_mviN"/>
    <property type="match status" value="1"/>
</dbReference>
<evidence type="ECO:0000256" key="2">
    <source>
        <dbReference type="ARBA" id="ARBA00022475"/>
    </source>
</evidence>
<dbReference type="OrthoDB" id="9804143at2"/>
<feature type="transmembrane region" description="Helical" evidence="8">
    <location>
        <begin position="17"/>
        <end position="37"/>
    </location>
</feature>
<feature type="transmembrane region" description="Helical" evidence="8">
    <location>
        <begin position="330"/>
        <end position="350"/>
    </location>
</feature>
<dbReference type="RefSeq" id="WP_075062756.1">
    <property type="nucleotide sequence ID" value="NZ_LGCL01000023.1"/>
</dbReference>
<protein>
    <recommendedName>
        <fullName evidence="8">Probable lipid II flippase MurJ</fullName>
    </recommendedName>
</protein>
<feature type="transmembrane region" description="Helical" evidence="8">
    <location>
        <begin position="427"/>
        <end position="447"/>
    </location>
</feature>
<dbReference type="Proteomes" id="UP000050417">
    <property type="component" value="Unassembled WGS sequence"/>
</dbReference>
<name>A0A0N8GN79_9CHLR</name>
<feature type="transmembrane region" description="Helical" evidence="8">
    <location>
        <begin position="362"/>
        <end position="384"/>
    </location>
</feature>
<reference evidence="10 11" key="1">
    <citation type="submission" date="2015-07" db="EMBL/GenBank/DDBJ databases">
        <title>Genome sequence of Ornatilinea apprima DSM 23815.</title>
        <authorList>
            <person name="Hemp J."/>
            <person name="Ward L.M."/>
            <person name="Pace L.A."/>
            <person name="Fischer W.W."/>
        </authorList>
    </citation>
    <scope>NUCLEOTIDE SEQUENCE [LARGE SCALE GENOMIC DNA]</scope>
    <source>
        <strain evidence="10 11">P3M-1</strain>
    </source>
</reference>
<dbReference type="GO" id="GO:0034204">
    <property type="term" value="P:lipid translocation"/>
    <property type="evidence" value="ECO:0007669"/>
    <property type="project" value="TreeGrafter"/>
</dbReference>
<keyword evidence="8 9" id="KW-0961">Cell wall biogenesis/degradation</keyword>
<keyword evidence="2 8" id="KW-1003">Cell membrane</keyword>
<comment type="caution">
    <text evidence="10">The sequence shown here is derived from an EMBL/GenBank/DDBJ whole genome shotgun (WGS) entry which is preliminary data.</text>
</comment>
<evidence type="ECO:0000313" key="10">
    <source>
        <dbReference type="EMBL" id="KPL77346.1"/>
    </source>
</evidence>
<comment type="pathway">
    <text evidence="8">Cell wall biogenesis; peptidoglycan biosynthesis.</text>
</comment>
<keyword evidence="6 8" id="KW-1133">Transmembrane helix</keyword>
<dbReference type="PANTHER" id="PTHR47019:SF1">
    <property type="entry name" value="LIPID II FLIPPASE MURJ"/>
    <property type="match status" value="1"/>
</dbReference>
<dbReference type="UniPathway" id="UPA00219"/>
<evidence type="ECO:0000256" key="5">
    <source>
        <dbReference type="ARBA" id="ARBA00022984"/>
    </source>
</evidence>
<gene>
    <name evidence="8" type="primary">murJ</name>
    <name evidence="10" type="ORF">ADN00_09525</name>
</gene>
<evidence type="ECO:0000256" key="7">
    <source>
        <dbReference type="ARBA" id="ARBA00023136"/>
    </source>
</evidence>
<proteinExistence type="inferred from homology"/>
<evidence type="ECO:0000256" key="1">
    <source>
        <dbReference type="ARBA" id="ARBA00004651"/>
    </source>
</evidence>
<evidence type="ECO:0000256" key="9">
    <source>
        <dbReference type="PIRNR" id="PIRNR002869"/>
    </source>
</evidence>
<dbReference type="InterPro" id="IPR004268">
    <property type="entry name" value="MurJ"/>
</dbReference>
<dbReference type="Pfam" id="PF03023">
    <property type="entry name" value="MurJ"/>
    <property type="match status" value="1"/>
</dbReference>
<dbReference type="GO" id="GO:0008360">
    <property type="term" value="P:regulation of cell shape"/>
    <property type="evidence" value="ECO:0007669"/>
    <property type="project" value="UniProtKB-UniRule"/>
</dbReference>
<keyword evidence="8 9" id="KW-0813">Transport</keyword>